<dbReference type="FunFam" id="3.30.230.10:FF:000003">
    <property type="entry name" value="Elongation factor G"/>
    <property type="match status" value="1"/>
</dbReference>
<dbReference type="NCBIfam" id="TIGR00231">
    <property type="entry name" value="small_GTP"/>
    <property type="match status" value="1"/>
</dbReference>
<dbReference type="EMBL" id="PEUH01000027">
    <property type="protein sequence ID" value="PIV31806.1"/>
    <property type="molecule type" value="Genomic_DNA"/>
</dbReference>
<dbReference type="InterPro" id="IPR000795">
    <property type="entry name" value="T_Tr_GTP-bd_dom"/>
</dbReference>
<dbReference type="Gene3D" id="2.40.30.10">
    <property type="entry name" value="Translation factors"/>
    <property type="match status" value="1"/>
</dbReference>
<dbReference type="GO" id="GO:0005737">
    <property type="term" value="C:cytoplasm"/>
    <property type="evidence" value="ECO:0007669"/>
    <property type="project" value="UniProtKB-SubCell"/>
</dbReference>
<dbReference type="HAMAP" id="MF_00054_B">
    <property type="entry name" value="EF_G_EF_2_B"/>
    <property type="match status" value="1"/>
</dbReference>
<proteinExistence type="inferred from homology"/>
<keyword evidence="3 6" id="KW-0251">Elongation factor</keyword>
<dbReference type="NCBIfam" id="TIGR00484">
    <property type="entry name" value="EF-G"/>
    <property type="match status" value="1"/>
</dbReference>
<dbReference type="SUPFAM" id="SSF50447">
    <property type="entry name" value="Translation proteins"/>
    <property type="match status" value="1"/>
</dbReference>
<dbReference type="InterPro" id="IPR004540">
    <property type="entry name" value="Transl_elong_EFG/EF2"/>
</dbReference>
<dbReference type="Gene3D" id="3.30.230.10">
    <property type="match status" value="1"/>
</dbReference>
<evidence type="ECO:0000256" key="3">
    <source>
        <dbReference type="ARBA" id="ARBA00022768"/>
    </source>
</evidence>
<comment type="subcellular location">
    <subcellularLocation>
        <location evidence="6">Cytoplasm</location>
    </subcellularLocation>
</comment>
<dbReference type="InterPro" id="IPR031157">
    <property type="entry name" value="G_TR_CS"/>
</dbReference>
<gene>
    <name evidence="6 9" type="primary">fusA</name>
    <name evidence="9" type="ORF">COS33_01260</name>
</gene>
<dbReference type="GO" id="GO:0005525">
    <property type="term" value="F:GTP binding"/>
    <property type="evidence" value="ECO:0007669"/>
    <property type="project" value="UniProtKB-UniRule"/>
</dbReference>
<organism evidence="9 10">
    <name type="scientific">Candidatus Wolfebacteria bacterium CG02_land_8_20_14_3_00_37_12</name>
    <dbReference type="NCBI Taxonomy" id="1975066"/>
    <lineage>
        <taxon>Bacteria</taxon>
        <taxon>Candidatus Wolfeibacteriota</taxon>
    </lineage>
</organism>
<evidence type="ECO:0000259" key="8">
    <source>
        <dbReference type="PROSITE" id="PS51722"/>
    </source>
</evidence>
<evidence type="ECO:0000256" key="1">
    <source>
        <dbReference type="ARBA" id="ARBA00005870"/>
    </source>
</evidence>
<keyword evidence="5 6" id="KW-0342">GTP-binding</keyword>
<dbReference type="InterPro" id="IPR035647">
    <property type="entry name" value="EFG_III/V"/>
</dbReference>
<dbReference type="CDD" id="cd03713">
    <property type="entry name" value="EFG_mtEFG_C"/>
    <property type="match status" value="1"/>
</dbReference>
<dbReference type="GO" id="GO:0032790">
    <property type="term" value="P:ribosome disassembly"/>
    <property type="evidence" value="ECO:0007669"/>
    <property type="project" value="TreeGrafter"/>
</dbReference>
<dbReference type="SUPFAM" id="SSF54980">
    <property type="entry name" value="EF-G C-terminal domain-like"/>
    <property type="match status" value="2"/>
</dbReference>
<feature type="binding site" evidence="6">
    <location>
        <begin position="155"/>
        <end position="158"/>
    </location>
    <ligand>
        <name>GTP</name>
        <dbReference type="ChEBI" id="CHEBI:37565"/>
    </ligand>
</feature>
<evidence type="ECO:0000313" key="9">
    <source>
        <dbReference type="EMBL" id="PIV31806.1"/>
    </source>
</evidence>
<dbReference type="Pfam" id="PF00009">
    <property type="entry name" value="GTP_EFTU"/>
    <property type="match status" value="1"/>
</dbReference>
<dbReference type="PANTHER" id="PTHR43261:SF1">
    <property type="entry name" value="RIBOSOME-RELEASING FACTOR 2, MITOCHONDRIAL"/>
    <property type="match status" value="1"/>
</dbReference>
<dbReference type="CDD" id="cd01434">
    <property type="entry name" value="EFG_mtEFG1_IV"/>
    <property type="match status" value="1"/>
</dbReference>
<comment type="similarity">
    <text evidence="1 6">Belongs to the TRAFAC class translation factor GTPase superfamily. Classic translation factor GTPase family. EF-G/EF-2 subfamily.</text>
</comment>
<dbReference type="SMART" id="SM00889">
    <property type="entry name" value="EFG_IV"/>
    <property type="match status" value="1"/>
</dbReference>
<feature type="binding site" evidence="6">
    <location>
        <begin position="16"/>
        <end position="23"/>
    </location>
    <ligand>
        <name>GTP</name>
        <dbReference type="ChEBI" id="CHEBI:37565"/>
    </ligand>
</feature>
<feature type="binding site" evidence="6">
    <location>
        <begin position="101"/>
        <end position="105"/>
    </location>
    <ligand>
        <name>GTP</name>
        <dbReference type="ChEBI" id="CHEBI:37565"/>
    </ligand>
</feature>
<dbReference type="InterPro" id="IPR009000">
    <property type="entry name" value="Transl_B-barrel_sf"/>
</dbReference>
<dbReference type="CDD" id="cd04088">
    <property type="entry name" value="EFG_mtEFG_II"/>
    <property type="match status" value="1"/>
</dbReference>
<keyword evidence="2 6" id="KW-0547">Nucleotide-binding</keyword>
<keyword evidence="6" id="KW-0963">Cytoplasm</keyword>
<dbReference type="CDD" id="cd16262">
    <property type="entry name" value="EFG_III"/>
    <property type="match status" value="1"/>
</dbReference>
<dbReference type="Proteomes" id="UP000230595">
    <property type="component" value="Unassembled WGS sequence"/>
</dbReference>
<evidence type="ECO:0000256" key="2">
    <source>
        <dbReference type="ARBA" id="ARBA00022741"/>
    </source>
</evidence>
<evidence type="ECO:0000313" key="10">
    <source>
        <dbReference type="Proteomes" id="UP000230595"/>
    </source>
</evidence>
<keyword evidence="4 6" id="KW-0648">Protein biosynthesis</keyword>
<dbReference type="SMART" id="SM00838">
    <property type="entry name" value="EFG_C"/>
    <property type="match status" value="1"/>
</dbReference>
<dbReference type="InterPro" id="IPR047872">
    <property type="entry name" value="EFG_IV"/>
</dbReference>
<dbReference type="FunFam" id="3.40.50.300:FF:000029">
    <property type="entry name" value="Elongation factor G"/>
    <property type="match status" value="1"/>
</dbReference>
<dbReference type="PROSITE" id="PS51722">
    <property type="entry name" value="G_TR_2"/>
    <property type="match status" value="1"/>
</dbReference>
<reference evidence="10" key="1">
    <citation type="submission" date="2017-09" db="EMBL/GenBank/DDBJ databases">
        <title>Depth-based differentiation of microbial function through sediment-hosted aquifers and enrichment of novel symbionts in the deep terrestrial subsurface.</title>
        <authorList>
            <person name="Probst A.J."/>
            <person name="Ladd B."/>
            <person name="Jarett J.K."/>
            <person name="Geller-Mcgrath D.E."/>
            <person name="Sieber C.M.K."/>
            <person name="Emerson J.B."/>
            <person name="Anantharaman K."/>
            <person name="Thomas B.C."/>
            <person name="Malmstrom R."/>
            <person name="Stieglmeier M."/>
            <person name="Klingl A."/>
            <person name="Woyke T."/>
            <person name="Ryan C.M."/>
            <person name="Banfield J.F."/>
        </authorList>
    </citation>
    <scope>NUCLEOTIDE SEQUENCE [LARGE SCALE GENOMIC DNA]</scope>
</reference>
<evidence type="ECO:0000256" key="6">
    <source>
        <dbReference type="HAMAP-Rule" id="MF_00054"/>
    </source>
</evidence>
<dbReference type="FunFam" id="3.30.70.870:FF:000001">
    <property type="entry name" value="Elongation factor G"/>
    <property type="match status" value="1"/>
</dbReference>
<dbReference type="Pfam" id="PF03764">
    <property type="entry name" value="EFG_IV"/>
    <property type="match status" value="1"/>
</dbReference>
<dbReference type="FunFam" id="2.40.30.10:FF:000006">
    <property type="entry name" value="Elongation factor G"/>
    <property type="match status" value="1"/>
</dbReference>
<comment type="function">
    <text evidence="6">Catalyzes the GTP-dependent ribosomal translocation step during translation elongation. During this step, the ribosome changes from the pre-translocational (PRE) to the post-translocational (POST) state as the newly formed A-site-bound peptidyl-tRNA and P-site-bound deacylated tRNA move to the P and E sites, respectively. Catalyzes the coordinated movement of the two tRNA molecules, the mRNA and conformational changes in the ribosome.</text>
</comment>
<evidence type="ECO:0000256" key="4">
    <source>
        <dbReference type="ARBA" id="ARBA00022917"/>
    </source>
</evidence>
<dbReference type="NCBIfam" id="NF009381">
    <property type="entry name" value="PRK12740.1-5"/>
    <property type="match status" value="1"/>
</dbReference>
<dbReference type="AlphaFoldDB" id="A0A2M7CQB8"/>
<evidence type="ECO:0000256" key="7">
    <source>
        <dbReference type="NCBIfam" id="TIGR00484"/>
    </source>
</evidence>
<name>A0A2M7CQB8_9BACT</name>
<dbReference type="Pfam" id="PF00679">
    <property type="entry name" value="EFG_C"/>
    <property type="match status" value="1"/>
</dbReference>
<dbReference type="InterPro" id="IPR053905">
    <property type="entry name" value="EF-G-like_DII"/>
</dbReference>
<dbReference type="InterPro" id="IPR000640">
    <property type="entry name" value="EFG_V-like"/>
</dbReference>
<dbReference type="FunFam" id="3.30.70.240:FF:000001">
    <property type="entry name" value="Elongation factor G"/>
    <property type="match status" value="1"/>
</dbReference>
<dbReference type="InterPro" id="IPR005517">
    <property type="entry name" value="Transl_elong_EFG/EF2_IV"/>
</dbReference>
<dbReference type="Gene3D" id="3.30.70.870">
    <property type="entry name" value="Elongation Factor G (Translational Gtpase), domain 3"/>
    <property type="match status" value="1"/>
</dbReference>
<dbReference type="InterPro" id="IPR041095">
    <property type="entry name" value="EFG_II"/>
</dbReference>
<accession>A0A2M7CQB8</accession>
<dbReference type="Pfam" id="PF14492">
    <property type="entry name" value="EFG_III"/>
    <property type="match status" value="1"/>
</dbReference>
<dbReference type="Gene3D" id="3.40.50.300">
    <property type="entry name" value="P-loop containing nucleotide triphosphate hydrolases"/>
    <property type="match status" value="1"/>
</dbReference>
<dbReference type="GO" id="GO:0003924">
    <property type="term" value="F:GTPase activity"/>
    <property type="evidence" value="ECO:0007669"/>
    <property type="project" value="InterPro"/>
</dbReference>
<dbReference type="CDD" id="cd01886">
    <property type="entry name" value="EF-G"/>
    <property type="match status" value="1"/>
</dbReference>
<dbReference type="InterPro" id="IPR027417">
    <property type="entry name" value="P-loop_NTPase"/>
</dbReference>
<dbReference type="SUPFAM" id="SSF52540">
    <property type="entry name" value="P-loop containing nucleoside triphosphate hydrolases"/>
    <property type="match status" value="1"/>
</dbReference>
<dbReference type="SUPFAM" id="SSF54211">
    <property type="entry name" value="Ribosomal protein S5 domain 2-like"/>
    <property type="match status" value="1"/>
</dbReference>
<dbReference type="GO" id="GO:0003746">
    <property type="term" value="F:translation elongation factor activity"/>
    <property type="evidence" value="ECO:0007669"/>
    <property type="project" value="UniProtKB-UniRule"/>
</dbReference>
<dbReference type="InterPro" id="IPR005225">
    <property type="entry name" value="Small_GTP-bd"/>
</dbReference>
<dbReference type="InterPro" id="IPR020568">
    <property type="entry name" value="Ribosomal_Su5_D2-typ_SF"/>
</dbReference>
<dbReference type="PRINTS" id="PR00315">
    <property type="entry name" value="ELONGATNFCT"/>
</dbReference>
<comment type="caution">
    <text evidence="9">The sequence shown here is derived from an EMBL/GenBank/DDBJ whole genome shotgun (WGS) entry which is preliminary data.</text>
</comment>
<protein>
    <recommendedName>
        <fullName evidence="6 7">Elongation factor G</fullName>
        <shortName evidence="6">EF-G</shortName>
    </recommendedName>
</protein>
<dbReference type="PANTHER" id="PTHR43261">
    <property type="entry name" value="TRANSLATION ELONGATION FACTOR G-RELATED"/>
    <property type="match status" value="1"/>
</dbReference>
<evidence type="ECO:0000256" key="5">
    <source>
        <dbReference type="ARBA" id="ARBA00023134"/>
    </source>
</evidence>
<dbReference type="Pfam" id="PF22042">
    <property type="entry name" value="EF-G_D2"/>
    <property type="match status" value="1"/>
</dbReference>
<dbReference type="PROSITE" id="PS00301">
    <property type="entry name" value="G_TR_1"/>
    <property type="match status" value="1"/>
</dbReference>
<dbReference type="InterPro" id="IPR035649">
    <property type="entry name" value="EFG_V"/>
</dbReference>
<dbReference type="InterPro" id="IPR014721">
    <property type="entry name" value="Ribsml_uS5_D2-typ_fold_subgr"/>
</dbReference>
<sequence>MRQYPLEKYRNIGIIAHIDAGKTTVSERVLFYTGISHKIGEVHEGAAVMDWMEQERERGITITSAATTCFWTSTRKLQETIDEKEKQKIRDINEHRINIIDTPGHVDFTVEVERSLRVLDGGVVVFDGVAGVEPQSETVWHQADKYKVPRICFINKLDRMGASFERSLNSIRERLTIEAYPLQLPIGLESAFEGVIDLIKMKAFGFEGEHGEKMVEKEIPADMKEMAEKTRAALVEKIAEYDDVLMEKYLSDGNLSEDEIRDIVRRATINRGFVPVFCGSALKNKGVQFMLDAVLDYLPSPLDLAEIKPIKGNSLKTGEEIVRQPDDNEPFTALAFKIATDPYVGSLTYFRIYSGALKKGSYVLNSVKDNQERISRIVRMHANKREEVDEFYAGDIGAIVGLKNTTTGDTLCDPENPIVLEKIIFPEPVISIRIEPKTKVDQEKIGIAMHRLAEEDPTFKVSGDSETGETIISGMGELHLEILVDRMKREFGVEANVGRPQVAYKETVKGESEAEGKYIRQSGGRGQYGHVKLRVKALERGKGFVFTNEIRGGVIPQEFIPATEKGVKESLDKGILAGYPVIDVEVTLYDGSFHEVDSSEAAFKIAGSMAFQEAAKKAKPVILEPIMKIQILVPQDFLGDITGDLQSKRGRIEALGERTNMKVIDAKVPLSEMFGYATKLRSMTQGRGSFTMEFDRYEEVPKSVETKIIEGKK</sequence>
<dbReference type="InterPro" id="IPR009022">
    <property type="entry name" value="EFG_III"/>
</dbReference>
<feature type="domain" description="Tr-type G" evidence="8">
    <location>
        <begin position="7"/>
        <end position="302"/>
    </location>
</feature>
<dbReference type="Gene3D" id="3.30.70.240">
    <property type="match status" value="1"/>
</dbReference>